<dbReference type="Gene3D" id="1.10.10.10">
    <property type="entry name" value="Winged helix-like DNA-binding domain superfamily/Winged helix DNA-binding domain"/>
    <property type="match status" value="1"/>
</dbReference>
<dbReference type="SUPFAM" id="SSF53697">
    <property type="entry name" value="SIS domain"/>
    <property type="match status" value="1"/>
</dbReference>
<dbReference type="PANTHER" id="PTHR30514">
    <property type="entry name" value="GLUCOKINASE"/>
    <property type="match status" value="1"/>
</dbReference>
<name>A0ABW2Q821_9MICO</name>
<evidence type="ECO:0000313" key="3">
    <source>
        <dbReference type="EMBL" id="MFC7405650.1"/>
    </source>
</evidence>
<dbReference type="SUPFAM" id="SSF46689">
    <property type="entry name" value="Homeodomain-like"/>
    <property type="match status" value="1"/>
</dbReference>
<dbReference type="Proteomes" id="UP001596455">
    <property type="component" value="Unassembled WGS sequence"/>
</dbReference>
<dbReference type="InterPro" id="IPR047640">
    <property type="entry name" value="RpiR-like"/>
</dbReference>
<dbReference type="InterPro" id="IPR046348">
    <property type="entry name" value="SIS_dom_sf"/>
</dbReference>
<dbReference type="InterPro" id="IPR009057">
    <property type="entry name" value="Homeodomain-like_sf"/>
</dbReference>
<comment type="caution">
    <text evidence="3">The sequence shown here is derived from an EMBL/GenBank/DDBJ whole genome shotgun (WGS) entry which is preliminary data.</text>
</comment>
<keyword evidence="4" id="KW-1185">Reference proteome</keyword>
<dbReference type="InterPro" id="IPR000281">
    <property type="entry name" value="HTH_RpiR"/>
</dbReference>
<proteinExistence type="predicted"/>
<gene>
    <name evidence="3" type="ORF">ACFQQL_11070</name>
</gene>
<dbReference type="Pfam" id="PF01418">
    <property type="entry name" value="HTH_6"/>
    <property type="match status" value="1"/>
</dbReference>
<feature type="domain" description="SIS" evidence="2">
    <location>
        <begin position="132"/>
        <end position="271"/>
    </location>
</feature>
<protein>
    <submittedName>
        <fullName evidence="3">MurR/RpiR family transcriptional regulator</fullName>
    </submittedName>
</protein>
<dbReference type="EMBL" id="JBHTCQ010000002">
    <property type="protein sequence ID" value="MFC7405650.1"/>
    <property type="molecule type" value="Genomic_DNA"/>
</dbReference>
<reference evidence="4" key="1">
    <citation type="journal article" date="2019" name="Int. J. Syst. Evol. Microbiol.">
        <title>The Global Catalogue of Microorganisms (GCM) 10K type strain sequencing project: providing services to taxonomists for standard genome sequencing and annotation.</title>
        <authorList>
            <consortium name="The Broad Institute Genomics Platform"/>
            <consortium name="The Broad Institute Genome Sequencing Center for Infectious Disease"/>
            <person name="Wu L."/>
            <person name="Ma J."/>
        </authorList>
    </citation>
    <scope>NUCLEOTIDE SEQUENCE [LARGE SCALE GENOMIC DNA]</scope>
    <source>
        <strain evidence="4">JCM 1490</strain>
    </source>
</reference>
<dbReference type="InterPro" id="IPR036388">
    <property type="entry name" value="WH-like_DNA-bd_sf"/>
</dbReference>
<evidence type="ECO:0000259" key="1">
    <source>
        <dbReference type="PROSITE" id="PS51071"/>
    </source>
</evidence>
<dbReference type="InterPro" id="IPR001347">
    <property type="entry name" value="SIS_dom"/>
</dbReference>
<sequence>MNATSPEPALDARVAARAGALSRQERAVTEYLLAHPQEFVTSSAARIAAATGTSDATVVRTARSLGYSGLRELKQAALANVAAPRGSAARIERRIDRVHDAPGRVLDQVLADTAAVVHGVTDGLDPAAWDRAVDLLAGAERAWVYGIGPAGLVAQHHALDLTRLGRDVTVVTQTGFSLADPLLDLRGSDVVVVFAPLRMFHEIDVVLRRAAEVGAHTVLVSEALRAEVVDRVDALLTTPETAGTAASEYLGSFVVAHALALELAARDRVGSVAAWELLLRLRNEIAGPTD</sequence>
<dbReference type="Gene3D" id="3.40.50.10490">
    <property type="entry name" value="Glucose-6-phosphate isomerase like protein, domain 1"/>
    <property type="match status" value="1"/>
</dbReference>
<feature type="domain" description="HTH rpiR-type" evidence="1">
    <location>
        <begin position="8"/>
        <end position="84"/>
    </location>
</feature>
<organism evidence="3 4">
    <name type="scientific">Georgenia alba</name>
    <dbReference type="NCBI Taxonomy" id="2233858"/>
    <lineage>
        <taxon>Bacteria</taxon>
        <taxon>Bacillati</taxon>
        <taxon>Actinomycetota</taxon>
        <taxon>Actinomycetes</taxon>
        <taxon>Micrococcales</taxon>
        <taxon>Bogoriellaceae</taxon>
        <taxon>Georgenia</taxon>
    </lineage>
</organism>
<accession>A0ABW2Q821</accession>
<evidence type="ECO:0000259" key="2">
    <source>
        <dbReference type="PROSITE" id="PS51464"/>
    </source>
</evidence>
<dbReference type="RefSeq" id="WP_382394281.1">
    <property type="nucleotide sequence ID" value="NZ_JBHTCQ010000002.1"/>
</dbReference>
<dbReference type="PROSITE" id="PS51464">
    <property type="entry name" value="SIS"/>
    <property type="match status" value="1"/>
</dbReference>
<dbReference type="PROSITE" id="PS51071">
    <property type="entry name" value="HTH_RPIR"/>
    <property type="match status" value="1"/>
</dbReference>
<evidence type="ECO:0000313" key="4">
    <source>
        <dbReference type="Proteomes" id="UP001596455"/>
    </source>
</evidence>